<comment type="caution">
    <text evidence="1">The sequence shown here is derived from an EMBL/GenBank/DDBJ whole genome shotgun (WGS) entry which is preliminary data.</text>
</comment>
<dbReference type="Proteomes" id="UP000681526">
    <property type="component" value="Unassembled WGS sequence"/>
</dbReference>
<sequence>MRLTRRDWLLGGVILFLAAFLIMAGCGGGKDSAGGSAGSGHDHGMTTEGDLLETTSGPDELPSFLLNYTNHTADLYAAAYQYREILRHINCYCGCMQLDNPHDSLLRCYIAEVRADGSIVWSDHSAACGICKMELEDVMALAKQGKSTDEIRDAIDAKYKPAGL</sequence>
<reference evidence="1 2" key="1">
    <citation type="submission" date="2021-04" db="EMBL/GenBank/DDBJ databases">
        <authorList>
            <person name="Rakotoarivonina H."/>
        </authorList>
    </citation>
    <scope>NUCLEOTIDE SEQUENCE [LARGE SCALE GENOMIC DNA]</scope>
    <source>
        <strain evidence="1 2">XE</strain>
    </source>
</reference>
<proteinExistence type="predicted"/>
<evidence type="ECO:0000313" key="1">
    <source>
        <dbReference type="EMBL" id="CAG5088393.1"/>
    </source>
</evidence>
<dbReference type="RefSeq" id="WP_213484792.1">
    <property type="nucleotide sequence ID" value="NZ_CAJRAY010000056.1"/>
</dbReference>
<dbReference type="Pfam" id="PF13798">
    <property type="entry name" value="PCYCGC"/>
    <property type="match status" value="1"/>
</dbReference>
<evidence type="ECO:0008006" key="3">
    <source>
        <dbReference type="Google" id="ProtNLM"/>
    </source>
</evidence>
<gene>
    <name evidence="1" type="primary">txxe 2358</name>
    <name evidence="1" type="ORF">TXXE_11935</name>
</gene>
<evidence type="ECO:0000313" key="2">
    <source>
        <dbReference type="Proteomes" id="UP000681526"/>
    </source>
</evidence>
<dbReference type="InterPro" id="IPR025673">
    <property type="entry name" value="PCYCGC"/>
</dbReference>
<keyword evidence="2" id="KW-1185">Reference proteome</keyword>
<dbReference type="PROSITE" id="PS51257">
    <property type="entry name" value="PROKAR_LIPOPROTEIN"/>
    <property type="match status" value="1"/>
</dbReference>
<name>A0ABN7RXK3_THEXY</name>
<organism evidence="1 2">
    <name type="scientific">Thermobacillus xylanilyticus</name>
    <dbReference type="NCBI Taxonomy" id="76633"/>
    <lineage>
        <taxon>Bacteria</taxon>
        <taxon>Bacillati</taxon>
        <taxon>Bacillota</taxon>
        <taxon>Bacilli</taxon>
        <taxon>Bacillales</taxon>
        <taxon>Paenibacillaceae</taxon>
        <taxon>Thermobacillus</taxon>
    </lineage>
</organism>
<dbReference type="EMBL" id="CAJRAY010000056">
    <property type="protein sequence ID" value="CAG5088393.1"/>
    <property type="molecule type" value="Genomic_DNA"/>
</dbReference>
<protein>
    <recommendedName>
        <fullName evidence="3">Lipoprotein</fullName>
    </recommendedName>
</protein>
<accession>A0ABN7RXK3</accession>